<dbReference type="SUPFAM" id="SSF52799">
    <property type="entry name" value="(Phosphotyrosine protein) phosphatases II"/>
    <property type="match status" value="1"/>
</dbReference>
<dbReference type="FunCoup" id="A0A482XLP7">
    <property type="interactions" value="207"/>
</dbReference>
<dbReference type="InterPro" id="IPR000306">
    <property type="entry name" value="Znf_FYVE"/>
</dbReference>
<dbReference type="InterPro" id="IPR011993">
    <property type="entry name" value="PH-like_dom_sf"/>
</dbReference>
<dbReference type="GO" id="GO:0052629">
    <property type="term" value="F:phosphatidylinositol-3,5-bisphosphate 3-phosphatase activity"/>
    <property type="evidence" value="ECO:0007669"/>
    <property type="project" value="UniProtKB-EC"/>
</dbReference>
<dbReference type="SUPFAM" id="SSF57903">
    <property type="entry name" value="FYVE/PHD zinc finger"/>
    <property type="match status" value="1"/>
</dbReference>
<comment type="subcellular location">
    <subcellularLocation>
        <location evidence="1">Membrane</location>
    </subcellularLocation>
</comment>
<dbReference type="GO" id="GO:0005737">
    <property type="term" value="C:cytoplasm"/>
    <property type="evidence" value="ECO:0007669"/>
    <property type="project" value="TreeGrafter"/>
</dbReference>
<keyword evidence="17" id="KW-1185">Reference proteome</keyword>
<dbReference type="InterPro" id="IPR003595">
    <property type="entry name" value="Tyr_Pase_cat"/>
</dbReference>
<dbReference type="Gene3D" id="3.30.40.10">
    <property type="entry name" value="Zinc/RING finger domain, C3HC4 (zinc finger)"/>
    <property type="match status" value="1"/>
</dbReference>
<accession>A0A482XLP7</accession>
<proteinExistence type="inferred from homology"/>
<feature type="binding site" evidence="12">
    <location>
        <begin position="331"/>
        <end position="332"/>
    </location>
    <ligand>
        <name>substrate</name>
    </ligand>
</feature>
<dbReference type="PROSITE" id="PS50178">
    <property type="entry name" value="ZF_FYVE"/>
    <property type="match status" value="1"/>
</dbReference>
<dbReference type="InterPro" id="IPR017455">
    <property type="entry name" value="Znf_FYVE-rel"/>
</dbReference>
<dbReference type="SMART" id="SM00064">
    <property type="entry name" value="FYVE"/>
    <property type="match status" value="1"/>
</dbReference>
<keyword evidence="7" id="KW-0862">Zinc</keyword>
<keyword evidence="8" id="KW-0443">Lipid metabolism</keyword>
<dbReference type="CDD" id="cd15738">
    <property type="entry name" value="FYVE_MTMR_unchar"/>
    <property type="match status" value="1"/>
</dbReference>
<dbReference type="PROSITE" id="PS51339">
    <property type="entry name" value="PPASE_MYOTUBULARIN"/>
    <property type="match status" value="1"/>
</dbReference>
<dbReference type="PROSITE" id="PS00383">
    <property type="entry name" value="TYR_PHOSPHATASE_1"/>
    <property type="match status" value="1"/>
</dbReference>
<evidence type="ECO:0000256" key="11">
    <source>
        <dbReference type="PIRSR" id="PIRSR630564-1"/>
    </source>
</evidence>
<evidence type="ECO:0000256" key="9">
    <source>
        <dbReference type="ARBA" id="ARBA00023136"/>
    </source>
</evidence>
<dbReference type="InParanoid" id="A0A482XLP7"/>
<dbReference type="CDD" id="cd14532">
    <property type="entry name" value="PTP-MTMR6-like"/>
    <property type="match status" value="1"/>
</dbReference>
<organism evidence="16 17">
    <name type="scientific">Laodelphax striatellus</name>
    <name type="common">Small brown planthopper</name>
    <name type="synonym">Delphax striatella</name>
    <dbReference type="NCBI Taxonomy" id="195883"/>
    <lineage>
        <taxon>Eukaryota</taxon>
        <taxon>Metazoa</taxon>
        <taxon>Ecdysozoa</taxon>
        <taxon>Arthropoda</taxon>
        <taxon>Hexapoda</taxon>
        <taxon>Insecta</taxon>
        <taxon>Pterygota</taxon>
        <taxon>Neoptera</taxon>
        <taxon>Paraneoptera</taxon>
        <taxon>Hemiptera</taxon>
        <taxon>Auchenorrhyncha</taxon>
        <taxon>Fulgoroidea</taxon>
        <taxon>Delphacidae</taxon>
        <taxon>Criomorphinae</taxon>
        <taxon>Laodelphax</taxon>
    </lineage>
</organism>
<evidence type="ECO:0000256" key="3">
    <source>
        <dbReference type="ARBA" id="ARBA00012903"/>
    </source>
</evidence>
<dbReference type="PANTHER" id="PTHR10807:SF8">
    <property type="entry name" value="PHOSPHATIDYLINOSITOL-3-PHOSPHATE PHOSPHATASE"/>
    <property type="match status" value="1"/>
</dbReference>
<evidence type="ECO:0000256" key="8">
    <source>
        <dbReference type="ARBA" id="ARBA00023098"/>
    </source>
</evidence>
<dbReference type="SMART" id="SM00404">
    <property type="entry name" value="PTPc_motif"/>
    <property type="match status" value="1"/>
</dbReference>
<dbReference type="Pfam" id="PF01363">
    <property type="entry name" value="FYVE"/>
    <property type="match status" value="1"/>
</dbReference>
<evidence type="ECO:0000256" key="2">
    <source>
        <dbReference type="ARBA" id="ARBA00007471"/>
    </source>
</evidence>
<feature type="active site" description="Phosphocysteine intermediate" evidence="11">
    <location>
        <position position="393"/>
    </location>
</feature>
<evidence type="ECO:0000256" key="13">
    <source>
        <dbReference type="PROSITE-ProRule" id="PRU00091"/>
    </source>
</evidence>
<dbReference type="Proteomes" id="UP000291343">
    <property type="component" value="Unassembled WGS sequence"/>
</dbReference>
<evidence type="ECO:0000313" key="16">
    <source>
        <dbReference type="EMBL" id="RZF47025.1"/>
    </source>
</evidence>
<keyword evidence="4" id="KW-0479">Metal-binding</keyword>
<evidence type="ECO:0000256" key="4">
    <source>
        <dbReference type="ARBA" id="ARBA00022723"/>
    </source>
</evidence>
<dbReference type="GO" id="GO:0046856">
    <property type="term" value="P:phosphatidylinositol dephosphorylation"/>
    <property type="evidence" value="ECO:0007669"/>
    <property type="project" value="TreeGrafter"/>
</dbReference>
<evidence type="ECO:0000256" key="6">
    <source>
        <dbReference type="ARBA" id="ARBA00022801"/>
    </source>
</evidence>
<dbReference type="FunFam" id="2.30.29.30:FF:000135">
    <property type="entry name" value="Myotubularin related protein 6"/>
    <property type="match status" value="1"/>
</dbReference>
<evidence type="ECO:0000313" key="17">
    <source>
        <dbReference type="Proteomes" id="UP000291343"/>
    </source>
</evidence>
<dbReference type="InterPro" id="IPR010569">
    <property type="entry name" value="Myotubularin-like_Pase_dom"/>
</dbReference>
<evidence type="ECO:0000256" key="7">
    <source>
        <dbReference type="ARBA" id="ARBA00022833"/>
    </source>
</evidence>
<evidence type="ECO:0000256" key="5">
    <source>
        <dbReference type="ARBA" id="ARBA00022771"/>
    </source>
</evidence>
<dbReference type="CDD" id="cd13210">
    <property type="entry name" value="PH-GRAM_MTMR6-like"/>
    <property type="match status" value="1"/>
</dbReference>
<dbReference type="GO" id="GO:0016020">
    <property type="term" value="C:membrane"/>
    <property type="evidence" value="ECO:0007669"/>
    <property type="project" value="UniProtKB-SubCell"/>
</dbReference>
<evidence type="ECO:0000256" key="12">
    <source>
        <dbReference type="PIRSR" id="PIRSR630564-2"/>
    </source>
</evidence>
<feature type="domain" description="FYVE-type" evidence="14">
    <location>
        <begin position="703"/>
        <end position="754"/>
    </location>
</feature>
<dbReference type="OrthoDB" id="271628at2759"/>
<dbReference type="Pfam" id="PF06602">
    <property type="entry name" value="Myotub-related"/>
    <property type="match status" value="1"/>
</dbReference>
<dbReference type="SUPFAM" id="SSF50729">
    <property type="entry name" value="PH domain-like"/>
    <property type="match status" value="1"/>
</dbReference>
<evidence type="ECO:0000259" key="15">
    <source>
        <dbReference type="PROSITE" id="PS51339"/>
    </source>
</evidence>
<evidence type="ECO:0000256" key="10">
    <source>
        <dbReference type="ARBA" id="ARBA00032571"/>
    </source>
</evidence>
<dbReference type="PANTHER" id="PTHR10807">
    <property type="entry name" value="MYOTUBULARIN-RELATED"/>
    <property type="match status" value="1"/>
</dbReference>
<dbReference type="InterPro" id="IPR029021">
    <property type="entry name" value="Prot-tyrosine_phosphatase-like"/>
</dbReference>
<evidence type="ECO:0000256" key="1">
    <source>
        <dbReference type="ARBA" id="ARBA00004370"/>
    </source>
</evidence>
<feature type="domain" description="Myotubularin phosphatase" evidence="15">
    <location>
        <begin position="183"/>
        <end position="555"/>
    </location>
</feature>
<dbReference type="EC" id="3.1.3.95" evidence="3"/>
<comment type="similarity">
    <text evidence="2">Belongs to the protein-tyrosine phosphatase family. Non-receptor class myotubularin subfamily.</text>
</comment>
<dbReference type="InterPro" id="IPR030564">
    <property type="entry name" value="Myotubularin"/>
</dbReference>
<keyword evidence="6" id="KW-0378">Hydrolase</keyword>
<dbReference type="InterPro" id="IPR011011">
    <property type="entry name" value="Znf_FYVE_PHD"/>
</dbReference>
<dbReference type="GO" id="GO:0004438">
    <property type="term" value="F:phosphatidylinositol-3-phosphate phosphatase activity"/>
    <property type="evidence" value="ECO:0007669"/>
    <property type="project" value="TreeGrafter"/>
</dbReference>
<evidence type="ECO:0000259" key="14">
    <source>
        <dbReference type="PROSITE" id="PS50178"/>
    </source>
</evidence>
<dbReference type="InterPro" id="IPR048994">
    <property type="entry name" value="PH-GRAM_MTMR6-9"/>
</dbReference>
<dbReference type="AlphaFoldDB" id="A0A482XLP7"/>
<reference evidence="16 17" key="1">
    <citation type="journal article" date="2017" name="Gigascience">
        <title>Genome sequence of the small brown planthopper, Laodelphax striatellus.</title>
        <authorList>
            <person name="Zhu J."/>
            <person name="Jiang F."/>
            <person name="Wang X."/>
            <person name="Yang P."/>
            <person name="Bao Y."/>
            <person name="Zhao W."/>
            <person name="Wang W."/>
            <person name="Lu H."/>
            <person name="Wang Q."/>
            <person name="Cui N."/>
            <person name="Li J."/>
            <person name="Chen X."/>
            <person name="Luo L."/>
            <person name="Yu J."/>
            <person name="Kang L."/>
            <person name="Cui F."/>
        </authorList>
    </citation>
    <scope>NUCLEOTIDE SEQUENCE [LARGE SCALE GENOMIC DNA]</scope>
    <source>
        <strain evidence="16">Lst14</strain>
    </source>
</reference>
<keyword evidence="9" id="KW-0472">Membrane</keyword>
<name>A0A482XLP7_LAOST</name>
<dbReference type="SMR" id="A0A482XLP7"/>
<dbReference type="GO" id="GO:0008270">
    <property type="term" value="F:zinc ion binding"/>
    <property type="evidence" value="ECO:0007669"/>
    <property type="project" value="UniProtKB-KW"/>
</dbReference>
<dbReference type="InterPro" id="IPR016130">
    <property type="entry name" value="Tyr_Pase_AS"/>
</dbReference>
<dbReference type="Gene3D" id="2.30.29.30">
    <property type="entry name" value="Pleckstrin-homology domain (PH domain)/Phosphotyrosine-binding domain (PTB)"/>
    <property type="match status" value="1"/>
</dbReference>
<dbReference type="EMBL" id="QKKF02004996">
    <property type="protein sequence ID" value="RZF47025.1"/>
    <property type="molecule type" value="Genomic_DNA"/>
</dbReference>
<dbReference type="STRING" id="195883.A0A482XLP7"/>
<feature type="binding site" evidence="12">
    <location>
        <begin position="393"/>
        <end position="399"/>
    </location>
    <ligand>
        <name>substrate</name>
    </ligand>
</feature>
<protein>
    <recommendedName>
        <fullName evidence="3">phosphatidylinositol-3,5-bisphosphate 3-phosphatase</fullName>
        <ecNumber evidence="3">3.1.3.95</ecNumber>
    </recommendedName>
    <alternativeName>
        <fullName evidence="10">Phosphatidylinositol-3,5-bisphosphate 3-phosphatase</fullName>
    </alternativeName>
</protein>
<dbReference type="Pfam" id="PF21098">
    <property type="entry name" value="PH-GRAM_MTMR6-like"/>
    <property type="match status" value="1"/>
</dbReference>
<sequence length="771" mass="87584">MSSCVNSATIDGMIRSSASRFYQVGSLPGSPSVYGRLRAWLSQDPWVGDSVEVSVTDKTGEQVTIRKVENVRLLDKYNNRKFSQGTLYLTATHLIFVDPDNKKETWVLYMHIASVEKLALTTTGSPLQLRCKTFLSVTFVVPKERDCHEIFTTLQKLSQPVHIEDLYCFYYTSSSEDIPKTAGWNFFDLQSEFQRMNVPNDQWSLTLLNENYEICDTYPRYLYVPATAQTNILIGSSKFRSKGRLPVLTYLHRNKAAISRCSQPLSGFSARCLEDEQMLNCVLQANPGPGYMYVVDTRHKINAMANRAAGKGYENENFYENIKFHFLGIDNIHWMRTSLNKLIETCESKAPSMSFFLSGLESSWWLRHLKAILDTAWFIVQAVEGGVSVLVHCSDGWDRTAQVCSLSSLMLDAYYRTVQGYQALIEKDWLAFGHKFSDRCGHIAGDPKEVSPVFTQFIDCTWQLATQFPRAFQFNERFLLTLHDHLTSCQYGTFIGNCEKDRVDLRLNERTYSLWGYMANHMNEYMNPLYDASFAPETLKPCLAPQNFRFWRGMFCRFEGGVHPRENLGDLLLATCDHSASMEDHIKLLQKRISAIKQKITDCGDKVKSEILDKAKEPISHPLDNKLFYNKAEDLARYSTIEDAIEGCTELKQACELVDNALVVGSTDETKLSSQSSMEQLASELGSVALDWKTLRNVKECACSTPFDHFSRKYHCWKCGDVFCTRCIEKHCALPGHLSQRAVPVCRPCYRLVVSSAASVTSSALDEPLSP</sequence>
<keyword evidence="5 13" id="KW-0863">Zinc-finger</keyword>
<dbReference type="InterPro" id="IPR013083">
    <property type="entry name" value="Znf_RING/FYVE/PHD"/>
</dbReference>
<comment type="caution">
    <text evidence="16">The sequence shown here is derived from an EMBL/GenBank/DDBJ whole genome shotgun (WGS) entry which is preliminary data.</text>
</comment>
<gene>
    <name evidence="16" type="ORF">LSTR_LSTR013816</name>
</gene>